<organism evidence="2">
    <name type="scientific">uncultured bacterium IN-04</name>
    <dbReference type="NCBI Taxonomy" id="1805582"/>
    <lineage>
        <taxon>Bacteria</taxon>
        <taxon>environmental samples</taxon>
    </lineage>
</organism>
<evidence type="ECO:0000256" key="1">
    <source>
        <dbReference type="SAM" id="Phobius"/>
    </source>
</evidence>
<evidence type="ECO:0000313" key="2">
    <source>
        <dbReference type="EMBL" id="AMP42196.1"/>
    </source>
</evidence>
<dbReference type="AlphaFoldDB" id="A0A142BVQ8"/>
<dbReference type="EMBL" id="KU736869">
    <property type="protein sequence ID" value="AMP42196.1"/>
    <property type="molecule type" value="Genomic_DNA"/>
</dbReference>
<sequence>MKKYLSSYWKRSCLFCVFIIVATIVTTAIFCSWSSDKEDYILILCVSLFILVLAYLMKTILIVIRYTETIDDIILMHIFGKHEAVQISLSSTVYYEVITLIESASTLLRCVVLSNEPFEPYKKVSVLKLMPVCKLIDKNNKQIIMPYDEYSAFLIGQSNFCKI</sequence>
<keyword evidence="1" id="KW-0812">Transmembrane</keyword>
<keyword evidence="1" id="KW-1133">Transmembrane helix</keyword>
<reference evidence="2" key="2">
    <citation type="submission" date="2016-02" db="EMBL/GenBank/DDBJ databases">
        <authorList>
            <person name="Wen L."/>
            <person name="He K."/>
            <person name="Yang H."/>
        </authorList>
    </citation>
    <scope>NUCLEOTIDE SEQUENCE</scope>
</reference>
<accession>A0A142BVQ8</accession>
<feature type="transmembrane region" description="Helical" evidence="1">
    <location>
        <begin position="41"/>
        <end position="64"/>
    </location>
</feature>
<feature type="transmembrane region" description="Helical" evidence="1">
    <location>
        <begin position="12"/>
        <end position="35"/>
    </location>
</feature>
<name>A0A142BVQ8_9BACT</name>
<proteinExistence type="predicted"/>
<keyword evidence="1" id="KW-0472">Membrane</keyword>
<protein>
    <submittedName>
        <fullName evidence="2">Uncharacterized protein</fullName>
    </submittedName>
</protein>
<reference evidence="2" key="1">
    <citation type="journal article" date="2016" name="Appl. Environ. Microbiol.">
        <title>Diversity of the Tetracycline Mobilome within a Chinese Pig Manure Sample.</title>
        <authorList>
            <person name="Leclercq S.O."/>
            <person name="Wang C."/>
            <person name="Zhu Y."/>
            <person name="Wu H."/>
            <person name="Du X."/>
            <person name="Liu Z."/>
            <person name="Feng J."/>
        </authorList>
    </citation>
    <scope>NUCLEOTIDE SEQUENCE</scope>
</reference>